<sequence>MWTWRRIIGETVAATATGAVAAVGLSEFGGPGVVLGAATAGTLCVARRVLPASVLVASSALAGLVGGFWLLMPLAGWSAGGRVAAARRVVAAFAVSYVAHASLAVGLWWRGAPDPRTLLLLTVGFVASTVLPGLVSRYRAQRRALLDALHEHNEQLLREREMIASHWRLRERQRIAQDMHDSIGHRLALITVQTGALEVDSGLTDEQRSRVGQLRESAAGAMHELREVVGVLHEDGSGGDRPAGTHPARGVAGVADLVAAARRAGATVELRRTGVARALDPAADHAAYRIAQEALTNALKHAPGARVVVELRYEPDAFVAEVADTGATGPAGGDAHDPVGGGQGLTGLRERARLVGGLLHSGPTGDGGFRVAGMLPYGTGRDTADTTGAAEASHGPTVPAAADRPPPRAAATGGTVDGARGAFDWQAPHQRQQELTTAMRRNWRGVAIGCGTATLCAAVLVALGLWALREWDASLLSPEAYAAVEVGADEAEVRAGLPEGSFLFEDVAGPEPPRPPGAECVVRGSTEQPDDPALVALFRFCFADGRLARKDAFTTEL</sequence>
<accession>A0ABX1AFH8</accession>
<feature type="transmembrane region" description="Helical" evidence="10">
    <location>
        <begin position="117"/>
        <end position="135"/>
    </location>
</feature>
<evidence type="ECO:0000259" key="11">
    <source>
        <dbReference type="Pfam" id="PF07730"/>
    </source>
</evidence>
<gene>
    <name evidence="12" type="ORF">HCJ92_06245</name>
</gene>
<comment type="catalytic activity">
    <reaction evidence="1">
        <text>ATP + protein L-histidine = ADP + protein N-phospho-L-histidine.</text>
        <dbReference type="EC" id="2.7.13.3"/>
    </reaction>
</comment>
<evidence type="ECO:0000313" key="13">
    <source>
        <dbReference type="Proteomes" id="UP000746503"/>
    </source>
</evidence>
<keyword evidence="10" id="KW-1133">Transmembrane helix</keyword>
<dbReference type="Gene3D" id="3.30.565.10">
    <property type="entry name" value="Histidine kinase-like ATPase, C-terminal domain"/>
    <property type="match status" value="1"/>
</dbReference>
<keyword evidence="5" id="KW-0547">Nucleotide-binding</keyword>
<evidence type="ECO:0000256" key="10">
    <source>
        <dbReference type="SAM" id="Phobius"/>
    </source>
</evidence>
<evidence type="ECO:0000256" key="9">
    <source>
        <dbReference type="SAM" id="MobiDB-lite"/>
    </source>
</evidence>
<evidence type="ECO:0000256" key="7">
    <source>
        <dbReference type="ARBA" id="ARBA00022840"/>
    </source>
</evidence>
<proteinExistence type="predicted"/>
<evidence type="ECO:0000256" key="2">
    <source>
        <dbReference type="ARBA" id="ARBA00012438"/>
    </source>
</evidence>
<keyword evidence="4" id="KW-0808">Transferase</keyword>
<evidence type="ECO:0000256" key="3">
    <source>
        <dbReference type="ARBA" id="ARBA00022553"/>
    </source>
</evidence>
<name>A0ABX1AFH8_9ACTN</name>
<dbReference type="InterPro" id="IPR036890">
    <property type="entry name" value="HATPase_C_sf"/>
</dbReference>
<keyword evidence="13" id="KW-1185">Reference proteome</keyword>
<feature type="compositionally biased region" description="Low complexity" evidence="9">
    <location>
        <begin position="380"/>
        <end position="392"/>
    </location>
</feature>
<dbReference type="EC" id="2.7.13.3" evidence="2"/>
<dbReference type="Pfam" id="PF07730">
    <property type="entry name" value="HisKA_3"/>
    <property type="match status" value="1"/>
</dbReference>
<dbReference type="InterPro" id="IPR050482">
    <property type="entry name" value="Sensor_HK_TwoCompSys"/>
</dbReference>
<dbReference type="PANTHER" id="PTHR24421">
    <property type="entry name" value="NITRATE/NITRITE SENSOR PROTEIN NARX-RELATED"/>
    <property type="match status" value="1"/>
</dbReference>
<dbReference type="CDD" id="cd16917">
    <property type="entry name" value="HATPase_UhpB-NarQ-NarX-like"/>
    <property type="match status" value="1"/>
</dbReference>
<keyword evidence="10" id="KW-0812">Transmembrane</keyword>
<evidence type="ECO:0000256" key="4">
    <source>
        <dbReference type="ARBA" id="ARBA00022679"/>
    </source>
</evidence>
<feature type="transmembrane region" description="Helical" evidence="10">
    <location>
        <begin position="446"/>
        <end position="468"/>
    </location>
</feature>
<dbReference type="Gene3D" id="1.20.5.1930">
    <property type="match status" value="1"/>
</dbReference>
<dbReference type="Proteomes" id="UP000746503">
    <property type="component" value="Unassembled WGS sequence"/>
</dbReference>
<evidence type="ECO:0000256" key="5">
    <source>
        <dbReference type="ARBA" id="ARBA00022741"/>
    </source>
</evidence>
<dbReference type="EMBL" id="JAAVJB010000029">
    <property type="protein sequence ID" value="NJP65903.1"/>
    <property type="molecule type" value="Genomic_DNA"/>
</dbReference>
<evidence type="ECO:0000313" key="12">
    <source>
        <dbReference type="EMBL" id="NJP65903.1"/>
    </source>
</evidence>
<feature type="domain" description="Signal transduction histidine kinase subgroup 3 dimerisation and phosphoacceptor" evidence="11">
    <location>
        <begin position="171"/>
        <end position="235"/>
    </location>
</feature>
<feature type="transmembrane region" description="Helical" evidence="10">
    <location>
        <begin position="52"/>
        <end position="77"/>
    </location>
</feature>
<organism evidence="12 13">
    <name type="scientific">Streptomyces spiramenti</name>
    <dbReference type="NCBI Taxonomy" id="2720606"/>
    <lineage>
        <taxon>Bacteria</taxon>
        <taxon>Bacillati</taxon>
        <taxon>Actinomycetota</taxon>
        <taxon>Actinomycetes</taxon>
        <taxon>Kitasatosporales</taxon>
        <taxon>Streptomycetaceae</taxon>
        <taxon>Streptomyces</taxon>
    </lineage>
</organism>
<reference evidence="12 13" key="1">
    <citation type="submission" date="2020-03" db="EMBL/GenBank/DDBJ databases">
        <title>Draft genome of Streptomyces sp. ventii, isolated from the Axial Seamount in the Pacific Ocean, and resequencing of the two type strains Streptomyces lonarensis strain NCL 716 and Streptomyces bohaiensis strain 11A07.</title>
        <authorList>
            <person name="Loughran R.M."/>
            <person name="Pfannmuller K.M."/>
            <person name="Wasson B.J."/>
            <person name="Deadmond M.C."/>
            <person name="Paddock B.E."/>
            <person name="Koyack M.J."/>
            <person name="Gallegos D.A."/>
            <person name="Mitchell E.A."/>
            <person name="Ushijima B."/>
            <person name="Saw J.H."/>
            <person name="Mcphail K.L."/>
            <person name="Videau P."/>
        </authorList>
    </citation>
    <scope>NUCLEOTIDE SEQUENCE [LARGE SCALE GENOMIC DNA]</scope>
    <source>
        <strain evidence="13">5675061</strain>
    </source>
</reference>
<evidence type="ECO:0000256" key="8">
    <source>
        <dbReference type="ARBA" id="ARBA00023012"/>
    </source>
</evidence>
<dbReference type="InterPro" id="IPR011712">
    <property type="entry name" value="Sig_transdc_His_kin_sub3_dim/P"/>
</dbReference>
<dbReference type="SUPFAM" id="SSF55874">
    <property type="entry name" value="ATPase domain of HSP90 chaperone/DNA topoisomerase II/histidine kinase"/>
    <property type="match status" value="1"/>
</dbReference>
<comment type="caution">
    <text evidence="12">The sequence shown here is derived from an EMBL/GenBank/DDBJ whole genome shotgun (WGS) entry which is preliminary data.</text>
</comment>
<keyword evidence="7" id="KW-0067">ATP-binding</keyword>
<dbReference type="PANTHER" id="PTHR24421:SF10">
    <property type="entry name" value="NITRATE_NITRITE SENSOR PROTEIN NARQ"/>
    <property type="match status" value="1"/>
</dbReference>
<keyword evidence="10" id="KW-0472">Membrane</keyword>
<protein>
    <recommendedName>
        <fullName evidence="2">histidine kinase</fullName>
        <ecNumber evidence="2">2.7.13.3</ecNumber>
    </recommendedName>
</protein>
<evidence type="ECO:0000256" key="6">
    <source>
        <dbReference type="ARBA" id="ARBA00022777"/>
    </source>
</evidence>
<evidence type="ECO:0000256" key="1">
    <source>
        <dbReference type="ARBA" id="ARBA00000085"/>
    </source>
</evidence>
<feature type="transmembrane region" description="Helical" evidence="10">
    <location>
        <begin position="89"/>
        <end position="111"/>
    </location>
</feature>
<feature type="region of interest" description="Disordered" evidence="9">
    <location>
        <begin position="380"/>
        <end position="431"/>
    </location>
</feature>
<keyword evidence="6" id="KW-0418">Kinase</keyword>
<keyword evidence="8" id="KW-0902">Two-component regulatory system</keyword>
<keyword evidence="3" id="KW-0597">Phosphoprotein</keyword>